<dbReference type="AlphaFoldDB" id="A0A9X7Z5L1"/>
<dbReference type="RefSeq" id="WP_206655811.1">
    <property type="nucleotide sequence ID" value="NZ_CP071182.1"/>
</dbReference>
<name>A0A9X7Z5L1_9BACL</name>
<evidence type="ECO:0000313" key="2">
    <source>
        <dbReference type="Proteomes" id="UP000663505"/>
    </source>
</evidence>
<organism evidence="1 2">
    <name type="scientific">Alicyclobacillus mengziensis</name>
    <dbReference type="NCBI Taxonomy" id="2931921"/>
    <lineage>
        <taxon>Bacteria</taxon>
        <taxon>Bacillati</taxon>
        <taxon>Bacillota</taxon>
        <taxon>Bacilli</taxon>
        <taxon>Bacillales</taxon>
        <taxon>Alicyclobacillaceae</taxon>
        <taxon>Alicyclobacillus</taxon>
    </lineage>
</organism>
<evidence type="ECO:0000313" key="1">
    <source>
        <dbReference type="EMBL" id="QSO46442.1"/>
    </source>
</evidence>
<proteinExistence type="predicted"/>
<sequence length="123" mass="13976">MSASVVIEFAKFLQEHQYSTRMWDGGYTPEESNAVCHDLTQWAEGAWQLPGEFLMLWSRAEETKFFGDSELVYFVSDIAYLLPNPFIEGDAEGFVQTLSTIVAGHVETLYSVPIQQRVLYNAI</sequence>
<keyword evidence="2" id="KW-1185">Reference proteome</keyword>
<accession>A0A9X7Z5L1</accession>
<protein>
    <submittedName>
        <fullName evidence="1">Uncharacterized protein</fullName>
    </submittedName>
</protein>
<gene>
    <name evidence="1" type="ORF">JZ786_18495</name>
</gene>
<dbReference type="EMBL" id="CP071182">
    <property type="protein sequence ID" value="QSO46442.1"/>
    <property type="molecule type" value="Genomic_DNA"/>
</dbReference>
<reference evidence="1 2" key="1">
    <citation type="submission" date="2021-02" db="EMBL/GenBank/DDBJ databases">
        <title>Alicyclobacillus curvatus sp. nov. and Alicyclobacillus mengziensis sp. nov., two acidophilic bacteria isolated from acid mine drainage.</title>
        <authorList>
            <person name="Huang Y."/>
        </authorList>
    </citation>
    <scope>NUCLEOTIDE SEQUENCE [LARGE SCALE GENOMIC DNA]</scope>
    <source>
        <strain evidence="1 2">S30H14</strain>
    </source>
</reference>
<dbReference type="Proteomes" id="UP000663505">
    <property type="component" value="Chromosome"/>
</dbReference>
<dbReference type="KEGG" id="afx:JZ786_18495"/>